<evidence type="ECO:0000259" key="1">
    <source>
        <dbReference type="Pfam" id="PF13635"/>
    </source>
</evidence>
<name>A0A1G7YHY6_9BACT</name>
<protein>
    <recommendedName>
        <fullName evidence="1">DUF4143 domain-containing protein</fullName>
    </recommendedName>
</protein>
<dbReference type="AlphaFoldDB" id="A0A1G7YHY6"/>
<feature type="domain" description="DUF4143" evidence="1">
    <location>
        <begin position="3"/>
        <end position="66"/>
    </location>
</feature>
<dbReference type="STRING" id="659014.SAMN04487996_12627"/>
<dbReference type="InterPro" id="IPR025420">
    <property type="entry name" value="DUF4143"/>
</dbReference>
<dbReference type="Proteomes" id="UP000198748">
    <property type="component" value="Unassembled WGS sequence"/>
</dbReference>
<evidence type="ECO:0000313" key="2">
    <source>
        <dbReference type="EMBL" id="SDG95906.1"/>
    </source>
</evidence>
<evidence type="ECO:0000313" key="3">
    <source>
        <dbReference type="Proteomes" id="UP000198748"/>
    </source>
</evidence>
<sequence length="119" mass="13145">MGIENFNNLLAHPVVGGSWEGFVIENIMSVAPARMQPYFYRSAGGAEADLILEFADGKKWAIEIKRNSAPSLSKGFYIACEDIQPDKRFVIYSGKDTFPMGDGVIATSLNAVMEEIMNY</sequence>
<organism evidence="2 3">
    <name type="scientific">Dyadobacter soli</name>
    <dbReference type="NCBI Taxonomy" id="659014"/>
    <lineage>
        <taxon>Bacteria</taxon>
        <taxon>Pseudomonadati</taxon>
        <taxon>Bacteroidota</taxon>
        <taxon>Cytophagia</taxon>
        <taxon>Cytophagales</taxon>
        <taxon>Spirosomataceae</taxon>
        <taxon>Dyadobacter</taxon>
    </lineage>
</organism>
<dbReference type="EMBL" id="FNAN01000026">
    <property type="protein sequence ID" value="SDG95906.1"/>
    <property type="molecule type" value="Genomic_DNA"/>
</dbReference>
<keyword evidence="3" id="KW-1185">Reference proteome</keyword>
<gene>
    <name evidence="2" type="ORF">SAMN04487996_12627</name>
</gene>
<dbReference type="Pfam" id="PF13635">
    <property type="entry name" value="DUF4143"/>
    <property type="match status" value="1"/>
</dbReference>
<accession>A0A1G7YHY6</accession>
<dbReference type="PANTHER" id="PTHR43566:SF2">
    <property type="entry name" value="DUF4143 DOMAIN-CONTAINING PROTEIN"/>
    <property type="match status" value="1"/>
</dbReference>
<dbReference type="PANTHER" id="PTHR43566">
    <property type="entry name" value="CONSERVED PROTEIN"/>
    <property type="match status" value="1"/>
</dbReference>
<proteinExistence type="predicted"/>
<reference evidence="3" key="1">
    <citation type="submission" date="2016-10" db="EMBL/GenBank/DDBJ databases">
        <authorList>
            <person name="Varghese N."/>
            <person name="Submissions S."/>
        </authorList>
    </citation>
    <scope>NUCLEOTIDE SEQUENCE [LARGE SCALE GENOMIC DNA]</scope>
    <source>
        <strain evidence="3">DSM 25329</strain>
    </source>
</reference>